<evidence type="ECO:0000256" key="3">
    <source>
        <dbReference type="ARBA" id="ARBA00022525"/>
    </source>
</evidence>
<dbReference type="SUPFAM" id="SSF50814">
    <property type="entry name" value="Lipocalins"/>
    <property type="match status" value="1"/>
</dbReference>
<protein>
    <submittedName>
        <fullName evidence="8">Vomeronasal secretory protein 2-like</fullName>
    </submittedName>
</protein>
<evidence type="ECO:0000256" key="1">
    <source>
        <dbReference type="ARBA" id="ARBA00004613"/>
    </source>
</evidence>
<evidence type="ECO:0000259" key="6">
    <source>
        <dbReference type="Pfam" id="PF00061"/>
    </source>
</evidence>
<organism evidence="7 8">
    <name type="scientific">Mesocricetus auratus</name>
    <name type="common">Golden hamster</name>
    <dbReference type="NCBI Taxonomy" id="10036"/>
    <lineage>
        <taxon>Eukaryota</taxon>
        <taxon>Metazoa</taxon>
        <taxon>Chordata</taxon>
        <taxon>Craniata</taxon>
        <taxon>Vertebrata</taxon>
        <taxon>Euteleostomi</taxon>
        <taxon>Mammalia</taxon>
        <taxon>Eutheria</taxon>
        <taxon>Euarchontoglires</taxon>
        <taxon>Glires</taxon>
        <taxon>Rodentia</taxon>
        <taxon>Myomorpha</taxon>
        <taxon>Muroidea</taxon>
        <taxon>Cricetidae</taxon>
        <taxon>Cricetinae</taxon>
        <taxon>Mesocricetus</taxon>
    </lineage>
</organism>
<evidence type="ECO:0000256" key="5">
    <source>
        <dbReference type="SAM" id="SignalP"/>
    </source>
</evidence>
<evidence type="ECO:0000256" key="2">
    <source>
        <dbReference type="ARBA" id="ARBA00006889"/>
    </source>
</evidence>
<reference evidence="8" key="1">
    <citation type="submission" date="2025-08" db="UniProtKB">
        <authorList>
            <consortium name="RefSeq"/>
        </authorList>
    </citation>
    <scope>IDENTIFICATION</scope>
    <source>
        <tissue evidence="8">Liver</tissue>
    </source>
</reference>
<dbReference type="RefSeq" id="XP_040600800.1">
    <property type="nucleotide sequence ID" value="XM_040744866.1"/>
</dbReference>
<feature type="signal peptide" evidence="5">
    <location>
        <begin position="1"/>
        <end position="19"/>
    </location>
</feature>
<dbReference type="PRINTS" id="PR01175">
    <property type="entry name" value="VNEBNERGLAND"/>
</dbReference>
<dbReference type="InterPro" id="IPR002450">
    <property type="entry name" value="von_Ebner_gland"/>
</dbReference>
<evidence type="ECO:0000256" key="4">
    <source>
        <dbReference type="ARBA" id="ARBA00022729"/>
    </source>
</evidence>
<dbReference type="InterPro" id="IPR000566">
    <property type="entry name" value="Lipocln_cytosolic_FA-bd_dom"/>
</dbReference>
<dbReference type="Gene3D" id="2.40.128.20">
    <property type="match status" value="1"/>
</dbReference>
<gene>
    <name evidence="8" type="primary">LOC121140164</name>
</gene>
<name>A0ABM2XDC9_MESAU</name>
<dbReference type="PANTHER" id="PTHR11430">
    <property type="entry name" value="LIPOCALIN"/>
    <property type="match status" value="1"/>
</dbReference>
<feature type="chain" id="PRO_5046922134" evidence="5">
    <location>
        <begin position="20"/>
        <end position="187"/>
    </location>
</feature>
<evidence type="ECO:0000313" key="7">
    <source>
        <dbReference type="Proteomes" id="UP000886700"/>
    </source>
</evidence>
<dbReference type="GeneID" id="121140164"/>
<dbReference type="Proteomes" id="UP000886700">
    <property type="component" value="Unplaced"/>
</dbReference>
<dbReference type="InterPro" id="IPR002345">
    <property type="entry name" value="Lipocalin"/>
</dbReference>
<keyword evidence="4 5" id="KW-0732">Signal</keyword>
<comment type="similarity">
    <text evidence="2">Belongs to the calycin superfamily. Lipocalin family.</text>
</comment>
<evidence type="ECO:0000313" key="8">
    <source>
        <dbReference type="RefSeq" id="XP_040600800.1"/>
    </source>
</evidence>
<accession>A0ABM2XDC9</accession>
<dbReference type="PANTHER" id="PTHR11430:SF5">
    <property type="entry name" value="VOMERONASAL SECRETORY PROTEIN 2"/>
    <property type="match status" value="1"/>
</dbReference>
<dbReference type="Pfam" id="PF00061">
    <property type="entry name" value="Lipocalin"/>
    <property type="match status" value="1"/>
</dbReference>
<sequence length="187" mass="21724">MKSLLLTVTLFVLVAVLHAQDDLPFFSEDKNVSGTWYRKAKVSNANITELEKPMEEFPFIARVLEKGHIEITVFTIFNDKCIQSKFVMEKTKKPGQYSAFWGTYLTYIYELPVMDHYIFYSELKVLKKKVYMGDLIGKDPTENHKALEEFKKFTEGKGFLQENIIVPKQREMCVPVDHKAASHRCKS</sequence>
<proteinExistence type="inferred from homology"/>
<keyword evidence="3" id="KW-0964">Secreted</keyword>
<feature type="domain" description="Lipocalin/cytosolic fatty-acid binding" evidence="6">
    <location>
        <begin position="33"/>
        <end position="171"/>
    </location>
</feature>
<dbReference type="InterPro" id="IPR012674">
    <property type="entry name" value="Calycin"/>
</dbReference>
<keyword evidence="7" id="KW-1185">Reference proteome</keyword>
<comment type="subcellular location">
    <subcellularLocation>
        <location evidence="1">Secreted</location>
    </subcellularLocation>
</comment>